<gene>
    <name evidence="2" type="ORF">GO493_23080</name>
</gene>
<organism evidence="2 3">
    <name type="scientific">Chitinophaga tropicalis</name>
    <dbReference type="NCBI Taxonomy" id="2683588"/>
    <lineage>
        <taxon>Bacteria</taxon>
        <taxon>Pseudomonadati</taxon>
        <taxon>Bacteroidota</taxon>
        <taxon>Chitinophagia</taxon>
        <taxon>Chitinophagales</taxon>
        <taxon>Chitinophagaceae</taxon>
        <taxon>Chitinophaga</taxon>
    </lineage>
</organism>
<dbReference type="Proteomes" id="UP000461730">
    <property type="component" value="Unassembled WGS sequence"/>
</dbReference>
<evidence type="ECO:0000256" key="1">
    <source>
        <dbReference type="SAM" id="SignalP"/>
    </source>
</evidence>
<proteinExistence type="predicted"/>
<evidence type="ECO:0000313" key="3">
    <source>
        <dbReference type="Proteomes" id="UP000461730"/>
    </source>
</evidence>
<protein>
    <submittedName>
        <fullName evidence="2">Uncharacterized protein</fullName>
    </submittedName>
</protein>
<sequence>MKYFYTGLILLLLLFANHAFAQTPKVQLSESFPEPGDGFDKLVLLPNGNTAYLHFDKKLGIVVTIYNAQHTVAATETVTGALWDAQNLNDTEIDGIYAINGQIVLFLQQLVKYKPNLYRLVLDASTGKLVQEDKLGELPTVLHRDVAVQNNFSSHDFYVVKDAQSDYYAVASFAGGELQRKELPEERIRVMHFSPEHKLIHSAAYYMPGSPYDYYAYLDMSVQGGEKVYVATAALSNRKGSKDSAAIVVISSAGRENSVFAHRTLSYTANFADVHASLQRAAGTNILHLLLNNTGEADNAGAYINYIDAATLELRHYKHLRKEKVSAFAQQKMKYTGPYSGQPQLLLSHKDGSSTVLFETMSEFASTGTNSWNKMHTNLNDIGVSHLDATGAEQSGYALIKMQVANGTYSPLYLHRKKKGQWIFRNRIQALNTTPYLSFEYIPTPKGTYIIFNDYLQYLDPGGTYLDKRPLRYLTEANAVCYRCDDKQQERLFLFGTPETFKGYYCMLGSSDYGEASSTYVTIMITRKGEERKAQIAWVSF</sequence>
<evidence type="ECO:0000313" key="2">
    <source>
        <dbReference type="EMBL" id="MVT11170.1"/>
    </source>
</evidence>
<dbReference type="AlphaFoldDB" id="A0A7K1UA61"/>
<keyword evidence="3" id="KW-1185">Reference proteome</keyword>
<accession>A0A7K1UA61</accession>
<reference evidence="2 3" key="1">
    <citation type="submission" date="2019-12" db="EMBL/GenBank/DDBJ databases">
        <title>Chitinophaga sp. strain ysch24 (GDMCC 1.1355), whole genome shotgun sequence.</title>
        <authorList>
            <person name="Zhang X."/>
        </authorList>
    </citation>
    <scope>NUCLEOTIDE SEQUENCE [LARGE SCALE GENOMIC DNA]</scope>
    <source>
        <strain evidence="3">ysch24</strain>
    </source>
</reference>
<feature type="chain" id="PRO_5029516957" evidence="1">
    <location>
        <begin position="22"/>
        <end position="541"/>
    </location>
</feature>
<comment type="caution">
    <text evidence="2">The sequence shown here is derived from an EMBL/GenBank/DDBJ whole genome shotgun (WGS) entry which is preliminary data.</text>
</comment>
<dbReference type="RefSeq" id="WP_157308599.1">
    <property type="nucleotide sequence ID" value="NZ_WRXN01000012.1"/>
</dbReference>
<keyword evidence="1" id="KW-0732">Signal</keyword>
<name>A0A7K1UA61_9BACT</name>
<feature type="signal peptide" evidence="1">
    <location>
        <begin position="1"/>
        <end position="21"/>
    </location>
</feature>
<dbReference type="EMBL" id="WRXN01000012">
    <property type="protein sequence ID" value="MVT11170.1"/>
    <property type="molecule type" value="Genomic_DNA"/>
</dbReference>